<feature type="transmembrane region" description="Helical" evidence="6">
    <location>
        <begin position="6"/>
        <end position="27"/>
    </location>
</feature>
<dbReference type="Ensembl" id="ENSSLDT00000021083.1">
    <property type="protein sequence ID" value="ENSSLDP00000020400.1"/>
    <property type="gene ID" value="ENSSLDG00000015959.1"/>
</dbReference>
<evidence type="ECO:0000256" key="1">
    <source>
        <dbReference type="ARBA" id="ARBA00004141"/>
    </source>
</evidence>
<reference evidence="8" key="1">
    <citation type="submission" date="2025-08" db="UniProtKB">
        <authorList>
            <consortium name="Ensembl"/>
        </authorList>
    </citation>
    <scope>IDENTIFICATION</scope>
</reference>
<dbReference type="GO" id="GO:0097035">
    <property type="term" value="P:regulation of membrane lipid distribution"/>
    <property type="evidence" value="ECO:0007669"/>
    <property type="project" value="TreeGrafter"/>
</dbReference>
<evidence type="ECO:0000256" key="3">
    <source>
        <dbReference type="ARBA" id="ARBA00022989"/>
    </source>
</evidence>
<keyword evidence="4 5" id="KW-0472">Membrane</keyword>
<dbReference type="SMART" id="SM00724">
    <property type="entry name" value="TLC"/>
    <property type="match status" value="1"/>
</dbReference>
<accession>A0A3B4XQ84</accession>
<evidence type="ECO:0000256" key="4">
    <source>
        <dbReference type="ARBA" id="ARBA00023136"/>
    </source>
</evidence>
<dbReference type="Proteomes" id="UP000261360">
    <property type="component" value="Unplaced"/>
</dbReference>
<dbReference type="GO" id="GO:0007009">
    <property type="term" value="P:plasma membrane organization"/>
    <property type="evidence" value="ECO:0007669"/>
    <property type="project" value="TreeGrafter"/>
</dbReference>
<dbReference type="GO" id="GO:0005886">
    <property type="term" value="C:plasma membrane"/>
    <property type="evidence" value="ECO:0007669"/>
    <property type="project" value="TreeGrafter"/>
</dbReference>
<evidence type="ECO:0000259" key="7">
    <source>
        <dbReference type="PROSITE" id="PS50922"/>
    </source>
</evidence>
<evidence type="ECO:0000256" key="2">
    <source>
        <dbReference type="ARBA" id="ARBA00022692"/>
    </source>
</evidence>
<feature type="transmembrane region" description="Helical" evidence="6">
    <location>
        <begin position="192"/>
        <end position="216"/>
    </location>
</feature>
<dbReference type="GeneTree" id="ENSGT01010000222313"/>
<sequence>MDLRSTLLVIGGSVCSFKLLNTIVRLLPTPVQASKKAWRWRNISTSLAHSSLTGAWAVLCFYLQPQTVEDLISSHSVFSHSLVAVSTGYFINDLLDLAVNQSFKQSWELLFHHSVVISCFSVAVTTRLYLGFAVVSLLVEINSVFLHIRQLLLLSGQRNSWLNMGTFLVFRVCTLGWMARWLAGHSEHIPRYILMMGTAGLSLISTMNTVLFYRLLRREAALHFSRSKITDSVFYFIMWLRLKTESIPVLVLHQCILIPITHTFIIFNGIFLPYFHMEVDSSNKE</sequence>
<keyword evidence="3 6" id="KW-1133">Transmembrane helix</keyword>
<organism evidence="8 9">
    <name type="scientific">Seriola lalandi dorsalis</name>
    <dbReference type="NCBI Taxonomy" id="1841481"/>
    <lineage>
        <taxon>Eukaryota</taxon>
        <taxon>Metazoa</taxon>
        <taxon>Chordata</taxon>
        <taxon>Craniata</taxon>
        <taxon>Vertebrata</taxon>
        <taxon>Euteleostomi</taxon>
        <taxon>Actinopterygii</taxon>
        <taxon>Neopterygii</taxon>
        <taxon>Teleostei</taxon>
        <taxon>Neoteleostei</taxon>
        <taxon>Acanthomorphata</taxon>
        <taxon>Carangaria</taxon>
        <taxon>Carangiformes</taxon>
        <taxon>Carangidae</taxon>
        <taxon>Seriola</taxon>
    </lineage>
</organism>
<reference evidence="8" key="2">
    <citation type="submission" date="2025-09" db="UniProtKB">
        <authorList>
            <consortium name="Ensembl"/>
        </authorList>
    </citation>
    <scope>IDENTIFICATION</scope>
</reference>
<protein>
    <submittedName>
        <fullName evidence="8">TLC domain-containing protein 2-like</fullName>
    </submittedName>
</protein>
<feature type="transmembrane region" description="Helical" evidence="6">
    <location>
        <begin position="160"/>
        <end position="180"/>
    </location>
</feature>
<dbReference type="Pfam" id="PF03798">
    <property type="entry name" value="TRAM_LAG1_CLN8"/>
    <property type="match status" value="1"/>
</dbReference>
<dbReference type="GO" id="GO:0071709">
    <property type="term" value="P:membrane assembly"/>
    <property type="evidence" value="ECO:0007669"/>
    <property type="project" value="TreeGrafter"/>
</dbReference>
<name>A0A3B4XQ84_SERLL</name>
<proteinExistence type="predicted"/>
<dbReference type="InterPro" id="IPR050846">
    <property type="entry name" value="TLCD"/>
</dbReference>
<dbReference type="AlphaFoldDB" id="A0A3B4XQ84"/>
<dbReference type="PROSITE" id="PS50922">
    <property type="entry name" value="TLC"/>
    <property type="match status" value="1"/>
</dbReference>
<dbReference type="PANTHER" id="PTHR13439:SF2">
    <property type="entry name" value="TLC DOMAIN-CONTAINING PROTEIN 2"/>
    <property type="match status" value="1"/>
</dbReference>
<keyword evidence="2 5" id="KW-0812">Transmembrane</keyword>
<evidence type="ECO:0000313" key="8">
    <source>
        <dbReference type="Ensembl" id="ENSSLDP00000020400.1"/>
    </source>
</evidence>
<keyword evidence="9" id="KW-1185">Reference proteome</keyword>
<evidence type="ECO:0000256" key="5">
    <source>
        <dbReference type="PROSITE-ProRule" id="PRU00205"/>
    </source>
</evidence>
<comment type="subcellular location">
    <subcellularLocation>
        <location evidence="1">Membrane</location>
        <topology evidence="1">Multi-pass membrane protein</topology>
    </subcellularLocation>
</comment>
<evidence type="ECO:0000313" key="9">
    <source>
        <dbReference type="Proteomes" id="UP000261360"/>
    </source>
</evidence>
<evidence type="ECO:0000256" key="6">
    <source>
        <dbReference type="SAM" id="Phobius"/>
    </source>
</evidence>
<feature type="transmembrane region" description="Helical" evidence="6">
    <location>
        <begin position="130"/>
        <end position="148"/>
    </location>
</feature>
<dbReference type="PANTHER" id="PTHR13439">
    <property type="entry name" value="CT120 PROTEIN"/>
    <property type="match status" value="1"/>
</dbReference>
<feature type="domain" description="TLC" evidence="7">
    <location>
        <begin position="35"/>
        <end position="221"/>
    </location>
</feature>
<dbReference type="GO" id="GO:0055091">
    <property type="term" value="P:phospholipid homeostasis"/>
    <property type="evidence" value="ECO:0007669"/>
    <property type="project" value="TreeGrafter"/>
</dbReference>
<dbReference type="InterPro" id="IPR006634">
    <property type="entry name" value="TLC-dom"/>
</dbReference>
<feature type="transmembrane region" description="Helical" evidence="6">
    <location>
        <begin position="247"/>
        <end position="275"/>
    </location>
</feature>